<evidence type="ECO:0000256" key="1">
    <source>
        <dbReference type="SAM" id="MobiDB-lite"/>
    </source>
</evidence>
<proteinExistence type="predicted"/>
<feature type="region of interest" description="Disordered" evidence="1">
    <location>
        <begin position="62"/>
        <end position="86"/>
    </location>
</feature>
<organism evidence="2 3">
    <name type="scientific">Haloferula luteola</name>
    <dbReference type="NCBI Taxonomy" id="595692"/>
    <lineage>
        <taxon>Bacteria</taxon>
        <taxon>Pseudomonadati</taxon>
        <taxon>Verrucomicrobiota</taxon>
        <taxon>Verrucomicrobiia</taxon>
        <taxon>Verrucomicrobiales</taxon>
        <taxon>Verrucomicrobiaceae</taxon>
        <taxon>Haloferula</taxon>
    </lineage>
</organism>
<reference evidence="2 3" key="1">
    <citation type="submission" date="2020-08" db="EMBL/GenBank/DDBJ databases">
        <title>Genomic Encyclopedia of Type Strains, Phase IV (KMG-IV): sequencing the most valuable type-strain genomes for metagenomic binning, comparative biology and taxonomic classification.</title>
        <authorList>
            <person name="Goeker M."/>
        </authorList>
    </citation>
    <scope>NUCLEOTIDE SEQUENCE [LARGE SCALE GENOMIC DNA]</scope>
    <source>
        <strain evidence="2 3">YC6886</strain>
    </source>
</reference>
<dbReference type="AlphaFoldDB" id="A0A840V7L2"/>
<dbReference type="EMBL" id="JACHFD010000001">
    <property type="protein sequence ID" value="MBB5349940.1"/>
    <property type="molecule type" value="Genomic_DNA"/>
</dbReference>
<dbReference type="Proteomes" id="UP000557717">
    <property type="component" value="Unassembled WGS sequence"/>
</dbReference>
<protein>
    <submittedName>
        <fullName evidence="2">Uncharacterized protein</fullName>
    </submittedName>
</protein>
<accession>A0A840V7L2</accession>
<comment type="caution">
    <text evidence="2">The sequence shown here is derived from an EMBL/GenBank/DDBJ whole genome shotgun (WGS) entry which is preliminary data.</text>
</comment>
<evidence type="ECO:0000313" key="3">
    <source>
        <dbReference type="Proteomes" id="UP000557717"/>
    </source>
</evidence>
<name>A0A840V7L2_9BACT</name>
<keyword evidence="3" id="KW-1185">Reference proteome</keyword>
<evidence type="ECO:0000313" key="2">
    <source>
        <dbReference type="EMBL" id="MBB5349940.1"/>
    </source>
</evidence>
<sequence length="86" mass="9402">MIPNEPAAIRSNDLKDILGSHRFTRARTSQGPPLHPSRAILFLAPHHRFDPTQRGPFLCGISQQSLPGETSKISMSPTTPSIPFDG</sequence>
<gene>
    <name evidence="2" type="ORF">HNR46_000161</name>
</gene>